<keyword evidence="4" id="KW-1185">Reference proteome</keyword>
<dbReference type="SUPFAM" id="SSF75011">
    <property type="entry name" value="3-carboxy-cis,cis-mucoante lactonizing enzyme"/>
    <property type="match status" value="1"/>
</dbReference>
<dbReference type="Pfam" id="PF05345">
    <property type="entry name" value="He_PIG"/>
    <property type="match status" value="1"/>
</dbReference>
<evidence type="ECO:0000256" key="1">
    <source>
        <dbReference type="ARBA" id="ARBA00005564"/>
    </source>
</evidence>
<dbReference type="InterPro" id="IPR011044">
    <property type="entry name" value="Quino_amine_DH_bsu"/>
</dbReference>
<evidence type="ECO:0000313" key="3">
    <source>
        <dbReference type="EMBL" id="QDU84576.1"/>
    </source>
</evidence>
<keyword evidence="2" id="KW-0313">Glucose metabolism</keyword>
<dbReference type="Gene3D" id="2.60.40.10">
    <property type="entry name" value="Immunoglobulins"/>
    <property type="match status" value="1"/>
</dbReference>
<dbReference type="OrthoDB" id="9790815at2"/>
<accession>A0A518CZC2</accession>
<organism evidence="3 4">
    <name type="scientific">Rohdeia mirabilis</name>
    <dbReference type="NCBI Taxonomy" id="2528008"/>
    <lineage>
        <taxon>Bacteria</taxon>
        <taxon>Pseudomonadati</taxon>
        <taxon>Planctomycetota</taxon>
        <taxon>Planctomycetia</taxon>
        <taxon>Planctomycetia incertae sedis</taxon>
        <taxon>Rohdeia</taxon>
    </lineage>
</organism>
<protein>
    <submittedName>
        <fullName evidence="3">Lactonase, 7-bladed beta-propeller</fullName>
    </submittedName>
</protein>
<dbReference type="GO" id="GO:0006006">
    <property type="term" value="P:glucose metabolic process"/>
    <property type="evidence" value="ECO:0007669"/>
    <property type="project" value="UniProtKB-KW"/>
</dbReference>
<dbReference type="EMBL" id="CP036290">
    <property type="protein sequence ID" value="QDU84576.1"/>
    <property type="molecule type" value="Genomic_DNA"/>
</dbReference>
<name>A0A518CZC2_9BACT</name>
<gene>
    <name evidence="3" type="ORF">Pla163_16870</name>
</gene>
<dbReference type="SUPFAM" id="SSF50969">
    <property type="entry name" value="YVTN repeat-like/Quinoprotein amine dehydrogenase"/>
    <property type="match status" value="1"/>
</dbReference>
<dbReference type="Gene3D" id="2.130.10.10">
    <property type="entry name" value="YVTN repeat-like/Quinoprotein amine dehydrogenase"/>
    <property type="match status" value="3"/>
</dbReference>
<dbReference type="Proteomes" id="UP000319342">
    <property type="component" value="Chromosome"/>
</dbReference>
<evidence type="ECO:0000256" key="2">
    <source>
        <dbReference type="ARBA" id="ARBA00022526"/>
    </source>
</evidence>
<evidence type="ECO:0000313" key="4">
    <source>
        <dbReference type="Proteomes" id="UP000319342"/>
    </source>
</evidence>
<keyword evidence="2" id="KW-0119">Carbohydrate metabolism</keyword>
<dbReference type="GO" id="GO:0017057">
    <property type="term" value="F:6-phosphogluconolactonase activity"/>
    <property type="evidence" value="ECO:0007669"/>
    <property type="project" value="TreeGrafter"/>
</dbReference>
<dbReference type="InterPro" id="IPR013783">
    <property type="entry name" value="Ig-like_fold"/>
</dbReference>
<dbReference type="InterPro" id="IPR019405">
    <property type="entry name" value="Lactonase_7-beta_prop"/>
</dbReference>
<dbReference type="InterPro" id="IPR050282">
    <property type="entry name" value="Cycloisomerase_2"/>
</dbReference>
<reference evidence="3 4" key="1">
    <citation type="submission" date="2019-02" db="EMBL/GenBank/DDBJ databases">
        <title>Deep-cultivation of Planctomycetes and their phenomic and genomic characterization uncovers novel biology.</title>
        <authorList>
            <person name="Wiegand S."/>
            <person name="Jogler M."/>
            <person name="Boedeker C."/>
            <person name="Pinto D."/>
            <person name="Vollmers J."/>
            <person name="Rivas-Marin E."/>
            <person name="Kohn T."/>
            <person name="Peeters S.H."/>
            <person name="Heuer A."/>
            <person name="Rast P."/>
            <person name="Oberbeckmann S."/>
            <person name="Bunk B."/>
            <person name="Jeske O."/>
            <person name="Meyerdierks A."/>
            <person name="Storesund J.E."/>
            <person name="Kallscheuer N."/>
            <person name="Luecker S."/>
            <person name="Lage O.M."/>
            <person name="Pohl T."/>
            <person name="Merkel B.J."/>
            <person name="Hornburger P."/>
            <person name="Mueller R.-W."/>
            <person name="Bruemmer F."/>
            <person name="Labrenz M."/>
            <person name="Spormann A.M."/>
            <person name="Op den Camp H."/>
            <person name="Overmann J."/>
            <person name="Amann R."/>
            <person name="Jetten M.S.M."/>
            <person name="Mascher T."/>
            <person name="Medema M.H."/>
            <person name="Devos D.P."/>
            <person name="Kaster A.-K."/>
            <person name="Ovreas L."/>
            <person name="Rohde M."/>
            <person name="Galperin M.Y."/>
            <person name="Jogler C."/>
        </authorList>
    </citation>
    <scope>NUCLEOTIDE SEQUENCE [LARGE SCALE GENOMIC DNA]</scope>
    <source>
        <strain evidence="3 4">Pla163</strain>
    </source>
</reference>
<dbReference type="InterPro" id="IPR015943">
    <property type="entry name" value="WD40/YVTN_repeat-like_dom_sf"/>
</dbReference>
<dbReference type="PANTHER" id="PTHR30344:SF1">
    <property type="entry name" value="6-PHOSPHOGLUCONOLACTONASE"/>
    <property type="match status" value="1"/>
</dbReference>
<sequence>MPVMSFFRRQSPSALPVRAAARPSTARPFGARAALVLALAACGVTAGCNRSSSGGSASVVLATALGYQGETSEYRVGVEARALVPEPDGAVVSYSIAPPLPAGLTLDPKTGVLGGIPTAAAPLTAYTITAQLANGGAIASTVRFLVADTFAAARYGYSLTLFPGTITAWRYDAGSKTYLANGGDVSVGTPVRAEAHPLGDRLFVLDSLAGSVVTFAIDPESGVLERIDEDSTGMFPIALEVSADGRFVYTGSEEDLRSFRVDPITGRLQPTGPPLAIRSTSAIAVDPSSSMIAVGSAGFEAIGVFTLDADDGSIGQLRGFTKVPTPYALEFSPDGRRLYTASLIRDTIDVFDTDPPAPVLARLDQRTVPAGTFDLEVESESLWAAHFSASALSEFELDADAVPAATGTTVLLAGTPTSVRPNPSGGYAAPLFDAGFTQYADAVAGDPLFIPQRRFLADFVLAPAAGARERSTPFTAALDAGVGAVVLLSSNDGTPIGSPNLAGPAPRALATDLSGRTLAIGDGINGSIRRFDVDALQPTLALRGSPTPAGFEVRDLALDGGGRRLWALTEGQLITYEVPLAGATVQIDQAPIGPDPARIAADASGRFIACTDRVTDQLFLFGVSPASNEPIPAGNSPVSLLDLGETSVGAGAVAFEPLGRVVIVALEDVGAVRTLLVNTLTGSTQPAGTVSGMGRPVDLAVRLDGLRVFVADAATPALHLLALDPKGIPFLLDTLPLDESPTRLVLEASGQAVQFLSEDGGWGRASAPTDVLQLDATADLGLTDALDLAPISVWVDAPTATTGTGETGAK</sequence>
<dbReference type="PANTHER" id="PTHR30344">
    <property type="entry name" value="6-PHOSPHOGLUCONOLACTONASE-RELATED"/>
    <property type="match status" value="1"/>
</dbReference>
<dbReference type="AlphaFoldDB" id="A0A518CZC2"/>
<proteinExistence type="inferred from homology"/>
<comment type="similarity">
    <text evidence="1">Belongs to the cycloisomerase 2 family.</text>
</comment>
<dbReference type="Pfam" id="PF10282">
    <property type="entry name" value="Lactonase"/>
    <property type="match status" value="2"/>
</dbReference>